<dbReference type="OrthoDB" id="3648309at2759"/>
<evidence type="ECO:0000256" key="1">
    <source>
        <dbReference type="ARBA" id="ARBA00015492"/>
    </source>
</evidence>
<dbReference type="EMBL" id="VWRR01000012">
    <property type="protein sequence ID" value="KAF6001888.1"/>
    <property type="molecule type" value="Genomic_DNA"/>
</dbReference>
<dbReference type="PANTHER" id="PTHR42828:SF3">
    <property type="entry name" value="THREONYLCARBAMOYL-AMP SYNTHASE"/>
    <property type="match status" value="1"/>
</dbReference>
<dbReference type="InterPro" id="IPR017945">
    <property type="entry name" value="DHBP_synth_RibB-like_a/b_dom"/>
</dbReference>
<dbReference type="AlphaFoldDB" id="A0A7J7IFU6"/>
<dbReference type="PANTHER" id="PTHR42828">
    <property type="entry name" value="DHBP SYNTHASE RIBB-LIKE ALPHA/BETA DOMAIN-CONTAINING PROTEIN"/>
    <property type="match status" value="1"/>
</dbReference>
<feature type="domain" description="YrdC-like" evidence="2">
    <location>
        <begin position="52"/>
        <end position="254"/>
    </location>
</feature>
<dbReference type="GO" id="GO:0003725">
    <property type="term" value="F:double-stranded RNA binding"/>
    <property type="evidence" value="ECO:0007669"/>
    <property type="project" value="InterPro"/>
</dbReference>
<dbReference type="PROSITE" id="PS51163">
    <property type="entry name" value="YRDC"/>
    <property type="match status" value="1"/>
</dbReference>
<organism evidence="3 4">
    <name type="scientific">Cyanidiococcus yangmingshanensis</name>
    <dbReference type="NCBI Taxonomy" id="2690220"/>
    <lineage>
        <taxon>Eukaryota</taxon>
        <taxon>Rhodophyta</taxon>
        <taxon>Bangiophyceae</taxon>
        <taxon>Cyanidiales</taxon>
        <taxon>Cyanidiaceae</taxon>
        <taxon>Cyanidiococcus</taxon>
    </lineage>
</organism>
<evidence type="ECO:0000259" key="2">
    <source>
        <dbReference type="PROSITE" id="PS51163"/>
    </source>
</evidence>
<reference evidence="3 4" key="1">
    <citation type="journal article" date="2020" name="J. Phycol.">
        <title>Comparative genome analysis reveals Cyanidiococcus gen. nov., a new extremophilic red algal genus sister to Cyanidioschyzon (Cyanidioschyzonaceae, Rhodophyta).</title>
        <authorList>
            <person name="Liu S.-L."/>
            <person name="Chiang Y.-R."/>
            <person name="Yoon H.S."/>
            <person name="Fu H.-Y."/>
        </authorList>
    </citation>
    <scope>NUCLEOTIDE SEQUENCE [LARGE SCALE GENOMIC DNA]</scope>
    <source>
        <strain evidence="3 4">THAL066</strain>
    </source>
</reference>
<dbReference type="InterPro" id="IPR006070">
    <property type="entry name" value="Sua5-like_dom"/>
</dbReference>
<dbReference type="SUPFAM" id="SSF55821">
    <property type="entry name" value="YrdC/RibB"/>
    <property type="match status" value="1"/>
</dbReference>
<name>A0A7J7IFU6_9RHOD</name>
<dbReference type="Gene3D" id="3.90.870.10">
    <property type="entry name" value="DHBP synthase"/>
    <property type="match status" value="1"/>
</dbReference>
<dbReference type="Pfam" id="PF01300">
    <property type="entry name" value="Sua5_yciO_yrdC"/>
    <property type="match status" value="1"/>
</dbReference>
<evidence type="ECO:0000313" key="4">
    <source>
        <dbReference type="Proteomes" id="UP000530660"/>
    </source>
</evidence>
<protein>
    <recommendedName>
        <fullName evidence="1">Threonylcarbamoyl-AMP synthase</fullName>
    </recommendedName>
</protein>
<comment type="caution">
    <text evidence="3">The sequence shown here is derived from an EMBL/GenBank/DDBJ whole genome shotgun (WGS) entry which is preliminary data.</text>
</comment>
<proteinExistence type="predicted"/>
<dbReference type="Proteomes" id="UP000530660">
    <property type="component" value="Unassembled WGS sequence"/>
</dbReference>
<evidence type="ECO:0000313" key="3">
    <source>
        <dbReference type="EMBL" id="KAF6001888.1"/>
    </source>
</evidence>
<sequence length="287" mass="32355">MFLFSVPVTCTRRVLSTRKLGLEGNLTSDASRTGKKRETRLHIEVSGEGNDLWRLEPVFELLRDPSRGAVGILPTDTSYAFVCNLHSRAGVERIYALKKTPPSVRKPLSLLCRNHSTIQRYTTVMDKRTFKVLRSLLPGPYTFILPATHEVPRVMIENRTHRKMWKRREVGIRWPREPHCQAVMDALDGVALLASSVPDIDSEEDELAGDPAKILAQWERQVDFIISAGSLSSDMKSTVVDVLRGWQVLREGLGYKEFREVLALEYGSEFAAQEGLETSSRDESVSA</sequence>
<dbReference type="InterPro" id="IPR052532">
    <property type="entry name" value="SUA5_domain"/>
</dbReference>
<accession>A0A7J7IFU6</accession>
<keyword evidence="4" id="KW-1185">Reference proteome</keyword>
<gene>
    <name evidence="3" type="ORF">F1559_000910</name>
</gene>